<evidence type="ECO:0000313" key="2">
    <source>
        <dbReference type="EMBL" id="SMC67121.1"/>
    </source>
</evidence>
<dbReference type="SUPFAM" id="SSF53335">
    <property type="entry name" value="S-adenosyl-L-methionine-dependent methyltransferases"/>
    <property type="match status" value="1"/>
</dbReference>
<proteinExistence type="predicted"/>
<name>A0A1W2B312_9BURK</name>
<dbReference type="InterPro" id="IPR029063">
    <property type="entry name" value="SAM-dependent_MTases_sf"/>
</dbReference>
<dbReference type="InterPro" id="IPR013216">
    <property type="entry name" value="Methyltransf_11"/>
</dbReference>
<evidence type="ECO:0000313" key="3">
    <source>
        <dbReference type="Proteomes" id="UP000192708"/>
    </source>
</evidence>
<keyword evidence="2" id="KW-0808">Transferase</keyword>
<keyword evidence="3" id="KW-1185">Reference proteome</keyword>
<protein>
    <submittedName>
        <fullName evidence="2">Methyltransferase domain-containing protein</fullName>
    </submittedName>
</protein>
<dbReference type="STRING" id="1938817.SAMN06296008_11161"/>
<reference evidence="2 3" key="1">
    <citation type="submission" date="2017-04" db="EMBL/GenBank/DDBJ databases">
        <authorList>
            <person name="Afonso C.L."/>
            <person name="Miller P.J."/>
            <person name="Scott M.A."/>
            <person name="Spackman E."/>
            <person name="Goraichik I."/>
            <person name="Dimitrov K.M."/>
            <person name="Suarez D.L."/>
            <person name="Swayne D.E."/>
        </authorList>
    </citation>
    <scope>NUCLEOTIDE SEQUENCE [LARGE SCALE GENOMIC DNA]</scope>
    <source>
        <strain evidence="2 3">VK13</strain>
    </source>
</reference>
<dbReference type="AlphaFoldDB" id="A0A1W2B312"/>
<dbReference type="Proteomes" id="UP000192708">
    <property type="component" value="Unassembled WGS sequence"/>
</dbReference>
<dbReference type="Pfam" id="PF08241">
    <property type="entry name" value="Methyltransf_11"/>
    <property type="match status" value="1"/>
</dbReference>
<feature type="domain" description="Methyltransferase type 11" evidence="1">
    <location>
        <begin position="34"/>
        <end position="83"/>
    </location>
</feature>
<dbReference type="GO" id="GO:0032259">
    <property type="term" value="P:methylation"/>
    <property type="evidence" value="ECO:0007669"/>
    <property type="project" value="UniProtKB-KW"/>
</dbReference>
<evidence type="ECO:0000259" key="1">
    <source>
        <dbReference type="Pfam" id="PF08241"/>
    </source>
</evidence>
<accession>A0A1W2B312</accession>
<gene>
    <name evidence="2" type="ORF">SAMN06296008_11161</name>
</gene>
<dbReference type="GO" id="GO:0008757">
    <property type="term" value="F:S-adenosylmethionine-dependent methyltransferase activity"/>
    <property type="evidence" value="ECO:0007669"/>
    <property type="project" value="InterPro"/>
</dbReference>
<dbReference type="EMBL" id="FWXJ01000011">
    <property type="protein sequence ID" value="SMC67121.1"/>
    <property type="molecule type" value="Genomic_DNA"/>
</dbReference>
<sequence length="123" mass="13838">MWVKKFILQIKGFDSSDWHEIRFDIDSSVKPDLIGTLTDMSAIEADSVDAVFSSHNIEHLYLHEVALALKAIFRILKPNGNLFMAHRCGFTFKVLTGPTIEQGFKTIVGKKRPQELSTLGNGF</sequence>
<dbReference type="Gene3D" id="3.40.50.150">
    <property type="entry name" value="Vaccinia Virus protein VP39"/>
    <property type="match status" value="1"/>
</dbReference>
<organism evidence="2 3">
    <name type="scientific">Polynucleobacter kasalickyi</name>
    <dbReference type="NCBI Taxonomy" id="1938817"/>
    <lineage>
        <taxon>Bacteria</taxon>
        <taxon>Pseudomonadati</taxon>
        <taxon>Pseudomonadota</taxon>
        <taxon>Betaproteobacteria</taxon>
        <taxon>Burkholderiales</taxon>
        <taxon>Burkholderiaceae</taxon>
        <taxon>Polynucleobacter</taxon>
    </lineage>
</organism>
<keyword evidence="2" id="KW-0489">Methyltransferase</keyword>